<keyword evidence="2" id="KW-1185">Reference proteome</keyword>
<accession>A0ACD3AF29</accession>
<name>A0ACD3AF29_9AGAR</name>
<evidence type="ECO:0000313" key="2">
    <source>
        <dbReference type="Proteomes" id="UP000308600"/>
    </source>
</evidence>
<gene>
    <name evidence="1" type="ORF">BDN72DRAFT_963601</name>
</gene>
<evidence type="ECO:0000313" key="1">
    <source>
        <dbReference type="EMBL" id="TFK63919.1"/>
    </source>
</evidence>
<proteinExistence type="predicted"/>
<sequence>MSLDGVQANIHFFFIRYLGTEKLKEIFGETFDSELARESALDAQLDKNYASELAFYGVEDVGGTSPIPALSGVEKPERDLPYGFLAETHRNFIRIFLMQQTRVYMSKKSKSKLKDVSKALEFLPNEVFFEVFSYLRPIDLYNLCIAGQPFRRYLVEGTTSESTWRKAYVLEDLETDPHTANPIPLPPKQISGFCWAHLLFGPSTCSAPPLGFSQCNRRGAVVDFTHCHRVCRSCWQEYYTLKDKITVDDPDNFIWDVIPTSCRRLGGRVSVFYSLDEYYIPEIRRMEHRLAMKKAELSEDKYRLYVQSLKAEARERAQCAERYQAWTDNMIEDASNYINRLTRKSNAQVIKKIVKLGYTQEEASSASLELLLMRNDRRFIMYKLTPRVWRKFGPMLLRRAEVARVEAHWGKLILGINEEKDLVNQLWTRFQHTQKVSTWEHLPPVEHIMGLKPIHSLMVDGIIRRLKGDQAGTEDKYEKYFDQLPDLITRWQNGLYSHYNGIIPRSACRIPRNSDSWSDLEFLEAMFSRATCVFECMNCPTERNGTPWQPGRVLIGWKAFNGHLACPFRSWRDKLEYSYVGATAASALVTLAGLDPQTALETDVDALDYRFTCANCSIGPTGRRGYRGHKAWTWRECVYHFIQMNRNEQINHEIPKWNRLSPEMSAYIKRREVPGYAFDLSWSCLHCPPGTWLDDTRSRTIRHVITSHGIRIPKAEVDYKHTMRGPSSPRMAIGLSEYPTPEQYSCLRCERPESRLYAHRSIISHLLDKHGIRDTEEGREYVCIPLYDAHFTSP</sequence>
<protein>
    <submittedName>
        <fullName evidence="1">Uncharacterized protein</fullName>
    </submittedName>
</protein>
<dbReference type="Proteomes" id="UP000308600">
    <property type="component" value="Unassembled WGS sequence"/>
</dbReference>
<organism evidence="1 2">
    <name type="scientific">Pluteus cervinus</name>
    <dbReference type="NCBI Taxonomy" id="181527"/>
    <lineage>
        <taxon>Eukaryota</taxon>
        <taxon>Fungi</taxon>
        <taxon>Dikarya</taxon>
        <taxon>Basidiomycota</taxon>
        <taxon>Agaricomycotina</taxon>
        <taxon>Agaricomycetes</taxon>
        <taxon>Agaricomycetidae</taxon>
        <taxon>Agaricales</taxon>
        <taxon>Pluteineae</taxon>
        <taxon>Pluteaceae</taxon>
        <taxon>Pluteus</taxon>
    </lineage>
</organism>
<dbReference type="EMBL" id="ML208498">
    <property type="protein sequence ID" value="TFK63919.1"/>
    <property type="molecule type" value="Genomic_DNA"/>
</dbReference>
<reference evidence="1 2" key="1">
    <citation type="journal article" date="2019" name="Nat. Ecol. Evol.">
        <title>Megaphylogeny resolves global patterns of mushroom evolution.</title>
        <authorList>
            <person name="Varga T."/>
            <person name="Krizsan K."/>
            <person name="Foldi C."/>
            <person name="Dima B."/>
            <person name="Sanchez-Garcia M."/>
            <person name="Sanchez-Ramirez S."/>
            <person name="Szollosi G.J."/>
            <person name="Szarkandi J.G."/>
            <person name="Papp V."/>
            <person name="Albert L."/>
            <person name="Andreopoulos W."/>
            <person name="Angelini C."/>
            <person name="Antonin V."/>
            <person name="Barry K.W."/>
            <person name="Bougher N.L."/>
            <person name="Buchanan P."/>
            <person name="Buyck B."/>
            <person name="Bense V."/>
            <person name="Catcheside P."/>
            <person name="Chovatia M."/>
            <person name="Cooper J."/>
            <person name="Damon W."/>
            <person name="Desjardin D."/>
            <person name="Finy P."/>
            <person name="Geml J."/>
            <person name="Haridas S."/>
            <person name="Hughes K."/>
            <person name="Justo A."/>
            <person name="Karasinski D."/>
            <person name="Kautmanova I."/>
            <person name="Kiss B."/>
            <person name="Kocsube S."/>
            <person name="Kotiranta H."/>
            <person name="LaButti K.M."/>
            <person name="Lechner B.E."/>
            <person name="Liimatainen K."/>
            <person name="Lipzen A."/>
            <person name="Lukacs Z."/>
            <person name="Mihaltcheva S."/>
            <person name="Morgado L.N."/>
            <person name="Niskanen T."/>
            <person name="Noordeloos M.E."/>
            <person name="Ohm R.A."/>
            <person name="Ortiz-Santana B."/>
            <person name="Ovrebo C."/>
            <person name="Racz N."/>
            <person name="Riley R."/>
            <person name="Savchenko A."/>
            <person name="Shiryaev A."/>
            <person name="Soop K."/>
            <person name="Spirin V."/>
            <person name="Szebenyi C."/>
            <person name="Tomsovsky M."/>
            <person name="Tulloss R.E."/>
            <person name="Uehling J."/>
            <person name="Grigoriev I.V."/>
            <person name="Vagvolgyi C."/>
            <person name="Papp T."/>
            <person name="Martin F.M."/>
            <person name="Miettinen O."/>
            <person name="Hibbett D.S."/>
            <person name="Nagy L.G."/>
        </authorList>
    </citation>
    <scope>NUCLEOTIDE SEQUENCE [LARGE SCALE GENOMIC DNA]</scope>
    <source>
        <strain evidence="1 2">NL-1719</strain>
    </source>
</reference>